<reference evidence="1 2" key="1">
    <citation type="submission" date="2022-05" db="EMBL/GenBank/DDBJ databases">
        <authorList>
            <consortium name="Genoscope - CEA"/>
            <person name="William W."/>
        </authorList>
    </citation>
    <scope>NUCLEOTIDE SEQUENCE [LARGE SCALE GENOMIC DNA]</scope>
</reference>
<name>A0ABN8T517_9CNID</name>
<dbReference type="Proteomes" id="UP001159427">
    <property type="component" value="Unassembled WGS sequence"/>
</dbReference>
<gene>
    <name evidence="1" type="ORF">PEVE_00041643</name>
</gene>
<evidence type="ECO:0000313" key="2">
    <source>
        <dbReference type="Proteomes" id="UP001159427"/>
    </source>
</evidence>
<dbReference type="Gene3D" id="3.40.50.450">
    <property type="match status" value="1"/>
</dbReference>
<evidence type="ECO:0000313" key="1">
    <source>
        <dbReference type="EMBL" id="CAH3199421.1"/>
    </source>
</evidence>
<proteinExistence type="predicted"/>
<evidence type="ECO:0008006" key="3">
    <source>
        <dbReference type="Google" id="ProtNLM"/>
    </source>
</evidence>
<dbReference type="EMBL" id="CALNXI010007989">
    <property type="protein sequence ID" value="CAH3199421.1"/>
    <property type="molecule type" value="Genomic_DNA"/>
</dbReference>
<protein>
    <recommendedName>
        <fullName evidence="3">DUF2493 domain-containing protein</fullName>
    </recommendedName>
</protein>
<keyword evidence="2" id="KW-1185">Reference proteome</keyword>
<organism evidence="1 2">
    <name type="scientific">Porites evermanni</name>
    <dbReference type="NCBI Taxonomy" id="104178"/>
    <lineage>
        <taxon>Eukaryota</taxon>
        <taxon>Metazoa</taxon>
        <taxon>Cnidaria</taxon>
        <taxon>Anthozoa</taxon>
        <taxon>Hexacorallia</taxon>
        <taxon>Scleractinia</taxon>
        <taxon>Fungiina</taxon>
        <taxon>Poritidae</taxon>
        <taxon>Porites</taxon>
    </lineage>
</organism>
<accession>A0ABN8T517</accession>
<sequence length="210" mass="23910">MAFTVISGGANGVDLEAEKLARHYGLPVHVLIPPCHPRKASIQPLTHQQLAEAIPVTTQVAHRLNKQLTNPISLQYIHRNYHVVKKADIVLAFTCSEPERNVCMGGTGWAVEMCKVLNKVVYVYDAERNIWLWYNPNKDMFTACDQMSEEQYALPTLVKKTAIIGARNIYDYPEALLELQETFKRSLNLPKQEDKDLKELCNPFKFLSIL</sequence>
<comment type="caution">
    <text evidence="1">The sequence shown here is derived from an EMBL/GenBank/DDBJ whole genome shotgun (WGS) entry which is preliminary data.</text>
</comment>